<dbReference type="GO" id="GO:0030331">
    <property type="term" value="F:nuclear estrogen receptor binding"/>
    <property type="evidence" value="ECO:0007669"/>
    <property type="project" value="TreeGrafter"/>
</dbReference>
<feature type="compositionally biased region" description="Acidic residues" evidence="3">
    <location>
        <begin position="118"/>
        <end position="128"/>
    </location>
</feature>
<dbReference type="PANTHER" id="PTHR13129">
    <property type="entry name" value="VPRBP PROTEIN-RELATED"/>
    <property type="match status" value="1"/>
</dbReference>
<evidence type="ECO:0000256" key="1">
    <source>
        <dbReference type="ARBA" id="ARBA00004123"/>
    </source>
</evidence>
<organism evidence="4 5">
    <name type="scientific">Aldrovandia affinis</name>
    <dbReference type="NCBI Taxonomy" id="143900"/>
    <lineage>
        <taxon>Eukaryota</taxon>
        <taxon>Metazoa</taxon>
        <taxon>Chordata</taxon>
        <taxon>Craniata</taxon>
        <taxon>Vertebrata</taxon>
        <taxon>Euteleostomi</taxon>
        <taxon>Actinopterygii</taxon>
        <taxon>Neopterygii</taxon>
        <taxon>Teleostei</taxon>
        <taxon>Notacanthiformes</taxon>
        <taxon>Halosauridae</taxon>
        <taxon>Aldrovandia</taxon>
    </lineage>
</organism>
<proteinExistence type="predicted"/>
<dbReference type="InterPro" id="IPR033270">
    <property type="entry name" value="VPRBP/DCAF1"/>
</dbReference>
<evidence type="ECO:0000256" key="2">
    <source>
        <dbReference type="ARBA" id="ARBA00023242"/>
    </source>
</evidence>
<name>A0AAD7RPT2_9TELE</name>
<evidence type="ECO:0000256" key="3">
    <source>
        <dbReference type="SAM" id="MobiDB-lite"/>
    </source>
</evidence>
<sequence length="240" mass="26568">MESTEEDGQSALTEGIVAKMFKWARKAEQPLRVYATGLLAGAMENQNILSQKRRALSWRRSLPAGGPLLLLSLDEEGPVDGRFEDPPLGAGLGHDKDQSGPSFHPCPSHRASDLAGVLEEEEEEEEEGLSGAGGRRTGAGPNRSSASLRLRRSFSELSNSSWSEMSSWFIGSKYHLYPVTPALEQRIILQYLTPLGEYQELLAVFMQLGVRKLLMHYLDLKQINDVQLTFKALKVPDSLD</sequence>
<dbReference type="AlphaFoldDB" id="A0AAD7RPT2"/>
<reference evidence="4" key="1">
    <citation type="journal article" date="2023" name="Science">
        <title>Genome structures resolve the early diversification of teleost fishes.</title>
        <authorList>
            <person name="Parey E."/>
            <person name="Louis A."/>
            <person name="Montfort J."/>
            <person name="Bouchez O."/>
            <person name="Roques C."/>
            <person name="Iampietro C."/>
            <person name="Lluch J."/>
            <person name="Castinel A."/>
            <person name="Donnadieu C."/>
            <person name="Desvignes T."/>
            <person name="Floi Bucao C."/>
            <person name="Jouanno E."/>
            <person name="Wen M."/>
            <person name="Mejri S."/>
            <person name="Dirks R."/>
            <person name="Jansen H."/>
            <person name="Henkel C."/>
            <person name="Chen W.J."/>
            <person name="Zahm M."/>
            <person name="Cabau C."/>
            <person name="Klopp C."/>
            <person name="Thompson A.W."/>
            <person name="Robinson-Rechavi M."/>
            <person name="Braasch I."/>
            <person name="Lecointre G."/>
            <person name="Bobe J."/>
            <person name="Postlethwait J.H."/>
            <person name="Berthelot C."/>
            <person name="Roest Crollius H."/>
            <person name="Guiguen Y."/>
        </authorList>
    </citation>
    <scope>NUCLEOTIDE SEQUENCE</scope>
    <source>
        <strain evidence="4">NC1722</strain>
    </source>
</reference>
<dbReference type="GO" id="GO:0016567">
    <property type="term" value="P:protein ubiquitination"/>
    <property type="evidence" value="ECO:0007669"/>
    <property type="project" value="InterPro"/>
</dbReference>
<dbReference type="GO" id="GO:1990244">
    <property type="term" value="F:histone H2AT120 kinase activity"/>
    <property type="evidence" value="ECO:0007669"/>
    <property type="project" value="TreeGrafter"/>
</dbReference>
<keyword evidence="5" id="KW-1185">Reference proteome</keyword>
<dbReference type="PANTHER" id="PTHR13129:SF4">
    <property type="entry name" value="DDB1- AND CUL4-ASSOCIATED FACTOR 1"/>
    <property type="match status" value="1"/>
</dbReference>
<dbReference type="GO" id="GO:0005634">
    <property type="term" value="C:nucleus"/>
    <property type="evidence" value="ECO:0007669"/>
    <property type="project" value="UniProtKB-SubCell"/>
</dbReference>
<dbReference type="GO" id="GO:0080008">
    <property type="term" value="C:Cul4-RING E3 ubiquitin ligase complex"/>
    <property type="evidence" value="ECO:0007669"/>
    <property type="project" value="TreeGrafter"/>
</dbReference>
<dbReference type="EMBL" id="JAINUG010000201">
    <property type="protein sequence ID" value="KAJ8388114.1"/>
    <property type="molecule type" value="Genomic_DNA"/>
</dbReference>
<accession>A0AAD7RPT2</accession>
<dbReference type="Proteomes" id="UP001221898">
    <property type="component" value="Unassembled WGS sequence"/>
</dbReference>
<evidence type="ECO:0000313" key="5">
    <source>
        <dbReference type="Proteomes" id="UP001221898"/>
    </source>
</evidence>
<keyword evidence="2" id="KW-0539">Nucleus</keyword>
<feature type="region of interest" description="Disordered" evidence="3">
    <location>
        <begin position="80"/>
        <end position="147"/>
    </location>
</feature>
<comment type="subcellular location">
    <subcellularLocation>
        <location evidence="1">Nucleus</location>
    </subcellularLocation>
</comment>
<evidence type="ECO:0000313" key="4">
    <source>
        <dbReference type="EMBL" id="KAJ8388114.1"/>
    </source>
</evidence>
<protein>
    <submittedName>
        <fullName evidence="4">Uncharacterized protein</fullName>
    </submittedName>
</protein>
<comment type="caution">
    <text evidence="4">The sequence shown here is derived from an EMBL/GenBank/DDBJ whole genome shotgun (WGS) entry which is preliminary data.</text>
</comment>
<gene>
    <name evidence="4" type="ORF">AAFF_G00147320</name>
</gene>